<evidence type="ECO:0000313" key="2">
    <source>
        <dbReference type="EMBL" id="OAA73019.1"/>
    </source>
</evidence>
<organism evidence="2 3">
    <name type="scientific">Akanthomyces lecanii RCEF 1005</name>
    <dbReference type="NCBI Taxonomy" id="1081108"/>
    <lineage>
        <taxon>Eukaryota</taxon>
        <taxon>Fungi</taxon>
        <taxon>Dikarya</taxon>
        <taxon>Ascomycota</taxon>
        <taxon>Pezizomycotina</taxon>
        <taxon>Sordariomycetes</taxon>
        <taxon>Hypocreomycetidae</taxon>
        <taxon>Hypocreales</taxon>
        <taxon>Cordycipitaceae</taxon>
        <taxon>Akanthomyces</taxon>
        <taxon>Cordyceps confragosa</taxon>
    </lineage>
</organism>
<dbReference type="STRING" id="1081108.A0A162MZD5"/>
<dbReference type="InterPro" id="IPR037401">
    <property type="entry name" value="SnoaL-like"/>
</dbReference>
<dbReference type="SUPFAM" id="SSF54427">
    <property type="entry name" value="NTF2-like"/>
    <property type="match status" value="1"/>
</dbReference>
<dbReference type="AlphaFoldDB" id="A0A162MZD5"/>
<reference evidence="2 3" key="1">
    <citation type="journal article" date="2016" name="Genome Biol. Evol.">
        <title>Divergent and convergent evolution of fungal pathogenicity.</title>
        <authorList>
            <person name="Shang Y."/>
            <person name="Xiao G."/>
            <person name="Zheng P."/>
            <person name="Cen K."/>
            <person name="Zhan S."/>
            <person name="Wang C."/>
        </authorList>
    </citation>
    <scope>NUCLEOTIDE SEQUENCE [LARGE SCALE GENOMIC DNA]</scope>
    <source>
        <strain evidence="2 3">RCEF 1005</strain>
    </source>
</reference>
<sequence>MSPTYPQTLPSLSQRDAITDALYRAAIGSDHHDAALFNSAWAGEDVSMELHDDKIRVLEGLAMIRTHVLDKVGPMDTTHNISMVRVNHQDGASTAVLTATSMAQHAPAGTGRDPNGTKYTVGGEYSVDLIRDDGDGLWKMKKLVLNVVWSTGDPSLMGGPPKK</sequence>
<proteinExistence type="predicted"/>
<feature type="domain" description="SnoaL-like" evidence="1">
    <location>
        <begin position="11"/>
        <end position="143"/>
    </location>
</feature>
<evidence type="ECO:0000259" key="1">
    <source>
        <dbReference type="Pfam" id="PF13577"/>
    </source>
</evidence>
<accession>A0A162MZD5</accession>
<dbReference type="Pfam" id="PF13577">
    <property type="entry name" value="SnoaL_4"/>
    <property type="match status" value="1"/>
</dbReference>
<dbReference type="InterPro" id="IPR032710">
    <property type="entry name" value="NTF2-like_dom_sf"/>
</dbReference>
<dbReference type="OrthoDB" id="2148716at2759"/>
<comment type="caution">
    <text evidence="2">The sequence shown here is derived from an EMBL/GenBank/DDBJ whole genome shotgun (WGS) entry which is preliminary data.</text>
</comment>
<dbReference type="EMBL" id="AZHF01000007">
    <property type="protein sequence ID" value="OAA73019.1"/>
    <property type="molecule type" value="Genomic_DNA"/>
</dbReference>
<evidence type="ECO:0000313" key="3">
    <source>
        <dbReference type="Proteomes" id="UP000076881"/>
    </source>
</evidence>
<keyword evidence="3" id="KW-1185">Reference proteome</keyword>
<dbReference type="Proteomes" id="UP000076881">
    <property type="component" value="Unassembled WGS sequence"/>
</dbReference>
<name>A0A162MZD5_CORDF</name>
<protein>
    <recommendedName>
        <fullName evidence="1">SnoaL-like domain-containing protein</fullName>
    </recommendedName>
</protein>
<dbReference type="Gene3D" id="3.10.450.50">
    <property type="match status" value="1"/>
</dbReference>
<gene>
    <name evidence="2" type="ORF">LEL_08803</name>
</gene>